<keyword evidence="2" id="KW-1185">Reference proteome</keyword>
<name>H9C0T7_9CAUD</name>
<dbReference type="GeneID" id="14013213"/>
<reference evidence="1 2" key="1">
    <citation type="journal article" date="2012" name="PLoS ONE">
        <title>Phage morphology recapitulates phylogeny: the comparative genomics of a new group of myoviruses.</title>
        <authorList>
            <person name="Comeau A.M."/>
            <person name="Tremblay D."/>
            <person name="Moineau S."/>
            <person name="Rattei T."/>
            <person name="Kushkina A.I."/>
            <person name="Tovkach F.I."/>
            <person name="Krisch H.M."/>
            <person name="Ackermann H.W."/>
        </authorList>
    </citation>
    <scope>NUCLEOTIDE SEQUENCE [LARGE SCALE GENOMIC DNA]</scope>
    <source>
        <strain evidence="1">HER109</strain>
    </source>
</reference>
<dbReference type="RefSeq" id="YP_007007726.1">
    <property type="nucleotide sequence ID" value="NC_019527.1"/>
</dbReference>
<evidence type="ECO:0000313" key="2">
    <source>
        <dbReference type="Proteomes" id="UP000005228"/>
    </source>
</evidence>
<evidence type="ECO:0000313" key="1">
    <source>
        <dbReference type="EMBL" id="AFC22633.1"/>
    </source>
</evidence>
<dbReference type="EMBL" id="JQ177063">
    <property type="protein sequence ID" value="AFC22633.1"/>
    <property type="molecule type" value="Genomic_DNA"/>
</dbReference>
<proteinExistence type="predicted"/>
<dbReference type="Proteomes" id="UP000005228">
    <property type="component" value="Segment"/>
</dbReference>
<accession>H9C0T7</accession>
<gene>
    <name evidence="1" type="ORF">AsaM-56_0037</name>
</gene>
<organism evidence="1 2">
    <name type="scientific">Aeromonas phage vB_AsaM-56</name>
    <dbReference type="NCBI Taxonomy" id="1127514"/>
    <lineage>
        <taxon>Viruses</taxon>
        <taxon>Duplodnaviria</taxon>
        <taxon>Heunggongvirae</taxon>
        <taxon>Uroviricota</taxon>
        <taxon>Caudoviricetes</taxon>
        <taxon>Popoffvirus</taxon>
        <taxon>Popoffvirus pv56</taxon>
    </lineage>
</organism>
<dbReference type="KEGG" id="vg:14013213"/>
<sequence length="123" mass="13451">MIGALPLIWRVFYWSEFMSKHTPGPWVVEEWDVREPDGCVINGGLQVVAIKNGAKCSIYAATEDGDGDEMEANLNLIAASPQLLLALEDAEKILRGIAEQVPSVKNRCDSYMALLAKAKGDSE</sequence>
<protein>
    <submittedName>
        <fullName evidence="1">Uncharacterized protein</fullName>
    </submittedName>
</protein>